<organism evidence="2 3">
    <name type="scientific">Trifolium medium</name>
    <dbReference type="NCBI Taxonomy" id="97028"/>
    <lineage>
        <taxon>Eukaryota</taxon>
        <taxon>Viridiplantae</taxon>
        <taxon>Streptophyta</taxon>
        <taxon>Embryophyta</taxon>
        <taxon>Tracheophyta</taxon>
        <taxon>Spermatophyta</taxon>
        <taxon>Magnoliopsida</taxon>
        <taxon>eudicotyledons</taxon>
        <taxon>Gunneridae</taxon>
        <taxon>Pentapetalae</taxon>
        <taxon>rosids</taxon>
        <taxon>fabids</taxon>
        <taxon>Fabales</taxon>
        <taxon>Fabaceae</taxon>
        <taxon>Papilionoideae</taxon>
        <taxon>50 kb inversion clade</taxon>
        <taxon>NPAAA clade</taxon>
        <taxon>Hologalegina</taxon>
        <taxon>IRL clade</taxon>
        <taxon>Trifolieae</taxon>
        <taxon>Trifolium</taxon>
    </lineage>
</organism>
<feature type="compositionally biased region" description="Basic and acidic residues" evidence="1">
    <location>
        <begin position="35"/>
        <end position="48"/>
    </location>
</feature>
<evidence type="ECO:0000313" key="3">
    <source>
        <dbReference type="Proteomes" id="UP000265520"/>
    </source>
</evidence>
<evidence type="ECO:0000313" key="2">
    <source>
        <dbReference type="EMBL" id="MCH87028.1"/>
    </source>
</evidence>
<keyword evidence="3" id="KW-1185">Reference proteome</keyword>
<dbReference type="Proteomes" id="UP000265520">
    <property type="component" value="Unassembled WGS sequence"/>
</dbReference>
<protein>
    <submittedName>
        <fullName evidence="2">Uncharacterized protein</fullName>
    </submittedName>
</protein>
<name>A0A392MJX8_9FABA</name>
<evidence type="ECO:0000256" key="1">
    <source>
        <dbReference type="SAM" id="MobiDB-lite"/>
    </source>
</evidence>
<accession>A0A392MJX8</accession>
<dbReference type="EMBL" id="LXQA010011381">
    <property type="protein sequence ID" value="MCH87028.1"/>
    <property type="molecule type" value="Genomic_DNA"/>
</dbReference>
<gene>
    <name evidence="2" type="ORF">A2U01_0007892</name>
</gene>
<feature type="region of interest" description="Disordered" evidence="1">
    <location>
        <begin position="1"/>
        <end position="48"/>
    </location>
</feature>
<sequence length="48" mass="5473">MSKKKNEIEVVENGDEGEREHSDVENAAITMDGENAARQRELRRCNGR</sequence>
<proteinExistence type="predicted"/>
<comment type="caution">
    <text evidence="2">The sequence shown here is derived from an EMBL/GenBank/DDBJ whole genome shotgun (WGS) entry which is preliminary data.</text>
</comment>
<dbReference type="AlphaFoldDB" id="A0A392MJX8"/>
<reference evidence="2 3" key="1">
    <citation type="journal article" date="2018" name="Front. Plant Sci.">
        <title>Red Clover (Trifolium pratense) and Zigzag Clover (T. medium) - A Picture of Genomic Similarities and Differences.</title>
        <authorList>
            <person name="Dluhosova J."/>
            <person name="Istvanek J."/>
            <person name="Nedelnik J."/>
            <person name="Repkova J."/>
        </authorList>
    </citation>
    <scope>NUCLEOTIDE SEQUENCE [LARGE SCALE GENOMIC DNA]</scope>
    <source>
        <strain evidence="3">cv. 10/8</strain>
        <tissue evidence="2">Leaf</tissue>
    </source>
</reference>